<dbReference type="Proteomes" id="UP000265180">
    <property type="component" value="Chromosome 3"/>
</dbReference>
<dbReference type="InterPro" id="IPR031176">
    <property type="entry name" value="ELL/occludin"/>
</dbReference>
<name>A0A3P9JX44_ORYLA</name>
<evidence type="ECO:0000259" key="1">
    <source>
        <dbReference type="Pfam" id="PF10390"/>
    </source>
</evidence>
<evidence type="ECO:0000313" key="3">
    <source>
        <dbReference type="Proteomes" id="UP000265180"/>
    </source>
</evidence>
<dbReference type="PANTHER" id="PTHR23288">
    <property type="entry name" value="OCCLUDIN AND RNA POLYMERASE II ELONGATION FACTOR ELL"/>
    <property type="match status" value="1"/>
</dbReference>
<evidence type="ECO:0000313" key="2">
    <source>
        <dbReference type="Ensembl" id="ENSORLP00020000887.1"/>
    </source>
</evidence>
<dbReference type="Ensembl" id="ENSORLT00020013957.1">
    <property type="protein sequence ID" value="ENSORLP00020000887.1"/>
    <property type="gene ID" value="ENSORLG00020001598.1"/>
</dbReference>
<sequence>MASLRELRRYGLSCGENNRTRSNSTLYHVKLTDTAIRALEAFQNLKGALQSQPIICFKGNQGLRVLPPILPERGGSAMASSCGAVQAGTKEGLFFRRLLLRLQRMWKQWSAWDLHPDPTFYSKLAGNINPVHQRHSLCFCSKVVMTLINFEMAGERCIKIFCSSNKWRH</sequence>
<proteinExistence type="predicted"/>
<dbReference type="AlphaFoldDB" id="A0A3P9JX44"/>
<dbReference type="Pfam" id="PF10390">
    <property type="entry name" value="ELL"/>
    <property type="match status" value="1"/>
</dbReference>
<dbReference type="GO" id="GO:0006368">
    <property type="term" value="P:transcription elongation by RNA polymerase II"/>
    <property type="evidence" value="ECO:0007669"/>
    <property type="project" value="InterPro"/>
</dbReference>
<dbReference type="GO" id="GO:0008023">
    <property type="term" value="C:transcription elongation factor complex"/>
    <property type="evidence" value="ECO:0007669"/>
    <property type="project" value="InterPro"/>
</dbReference>
<reference evidence="2" key="3">
    <citation type="submission" date="2025-08" db="UniProtKB">
        <authorList>
            <consortium name="Ensembl"/>
        </authorList>
    </citation>
    <scope>IDENTIFICATION</scope>
    <source>
        <strain evidence="2">HNI</strain>
    </source>
</reference>
<reference evidence="2 3" key="2">
    <citation type="submission" date="2017-04" db="EMBL/GenBank/DDBJ databases">
        <title>CpG methylation of centromeres and impact of large insertions on vertebrate speciation.</title>
        <authorList>
            <person name="Ichikawa K."/>
            <person name="Yoshimura J."/>
            <person name="Morishita S."/>
        </authorList>
    </citation>
    <scope>NUCLEOTIDE SEQUENCE</scope>
    <source>
        <strain evidence="2 3">HNI</strain>
    </source>
</reference>
<protein>
    <recommendedName>
        <fullName evidence="1">RNA polymerase II elongation factor ELL N-terminal domain-containing protein</fullName>
    </recommendedName>
</protein>
<dbReference type="InterPro" id="IPR019464">
    <property type="entry name" value="ELL_N"/>
</dbReference>
<organism evidence="2 3">
    <name type="scientific">Oryzias latipes</name>
    <name type="common">Japanese rice fish</name>
    <name type="synonym">Japanese killifish</name>
    <dbReference type="NCBI Taxonomy" id="8090"/>
    <lineage>
        <taxon>Eukaryota</taxon>
        <taxon>Metazoa</taxon>
        <taxon>Chordata</taxon>
        <taxon>Craniata</taxon>
        <taxon>Vertebrata</taxon>
        <taxon>Euteleostomi</taxon>
        <taxon>Actinopterygii</taxon>
        <taxon>Neopterygii</taxon>
        <taxon>Teleostei</taxon>
        <taxon>Neoteleostei</taxon>
        <taxon>Acanthomorphata</taxon>
        <taxon>Ovalentaria</taxon>
        <taxon>Atherinomorphae</taxon>
        <taxon>Beloniformes</taxon>
        <taxon>Adrianichthyidae</taxon>
        <taxon>Oryziinae</taxon>
        <taxon>Oryzias</taxon>
    </lineage>
</organism>
<feature type="domain" description="RNA polymerase II elongation factor ELL N-terminal" evidence="1">
    <location>
        <begin position="8"/>
        <end position="67"/>
    </location>
</feature>
<dbReference type="PANTHER" id="PTHR23288:SF12">
    <property type="entry name" value="RNA POLYMERASE II ELONGATION FACTOR ELL2 ISOFORM X1"/>
    <property type="match status" value="1"/>
</dbReference>
<accession>A0A3P9JX44</accession>
<reference evidence="2" key="4">
    <citation type="submission" date="2025-09" db="UniProtKB">
        <authorList>
            <consortium name="Ensembl"/>
        </authorList>
    </citation>
    <scope>IDENTIFICATION</scope>
    <source>
        <strain evidence="2">HNI</strain>
    </source>
</reference>
<reference key="1">
    <citation type="journal article" date="2007" name="Nature">
        <title>The medaka draft genome and insights into vertebrate genome evolution.</title>
        <authorList>
            <person name="Kasahara M."/>
            <person name="Naruse K."/>
            <person name="Sasaki S."/>
            <person name="Nakatani Y."/>
            <person name="Qu W."/>
            <person name="Ahsan B."/>
            <person name="Yamada T."/>
            <person name="Nagayasu Y."/>
            <person name="Doi K."/>
            <person name="Kasai Y."/>
            <person name="Jindo T."/>
            <person name="Kobayashi D."/>
            <person name="Shimada A."/>
            <person name="Toyoda A."/>
            <person name="Kuroki Y."/>
            <person name="Fujiyama A."/>
            <person name="Sasaki T."/>
            <person name="Shimizu A."/>
            <person name="Asakawa S."/>
            <person name="Shimizu N."/>
            <person name="Hashimoto S."/>
            <person name="Yang J."/>
            <person name="Lee Y."/>
            <person name="Matsushima K."/>
            <person name="Sugano S."/>
            <person name="Sakaizumi M."/>
            <person name="Narita T."/>
            <person name="Ohishi K."/>
            <person name="Haga S."/>
            <person name="Ohta F."/>
            <person name="Nomoto H."/>
            <person name="Nogata K."/>
            <person name="Morishita T."/>
            <person name="Endo T."/>
            <person name="Shin-I T."/>
            <person name="Takeda H."/>
            <person name="Morishita S."/>
            <person name="Kohara Y."/>
        </authorList>
    </citation>
    <scope>NUCLEOTIDE SEQUENCE [LARGE SCALE GENOMIC DNA]</scope>
    <source>
        <strain>Hd-rR</strain>
    </source>
</reference>